<organism evidence="1 2">
    <name type="scientific">Xanthomonas melonis</name>
    <dbReference type="NCBI Taxonomy" id="56456"/>
    <lineage>
        <taxon>Bacteria</taxon>
        <taxon>Pseudomonadati</taxon>
        <taxon>Pseudomonadota</taxon>
        <taxon>Gammaproteobacteria</taxon>
        <taxon>Lysobacterales</taxon>
        <taxon>Lysobacteraceae</taxon>
        <taxon>Xanthomonas</taxon>
    </lineage>
</organism>
<accession>A0A2S7DKV5</accession>
<gene>
    <name evidence="1" type="ORF">XmelCFBP4644_00380</name>
</gene>
<dbReference type="EMBL" id="MDEH01000001">
    <property type="protein sequence ID" value="PPU74432.1"/>
    <property type="molecule type" value="Genomic_DNA"/>
</dbReference>
<protein>
    <submittedName>
        <fullName evidence="1">Uncharacterized protein</fullName>
    </submittedName>
</protein>
<name>A0A2S7DKV5_9XANT</name>
<evidence type="ECO:0000313" key="2">
    <source>
        <dbReference type="Proteomes" id="UP000239865"/>
    </source>
</evidence>
<evidence type="ECO:0000313" key="1">
    <source>
        <dbReference type="EMBL" id="PPU74432.1"/>
    </source>
</evidence>
<dbReference type="Proteomes" id="UP000239865">
    <property type="component" value="Unassembled WGS sequence"/>
</dbReference>
<proteinExistence type="predicted"/>
<comment type="caution">
    <text evidence="1">The sequence shown here is derived from an EMBL/GenBank/DDBJ whole genome shotgun (WGS) entry which is preliminary data.</text>
</comment>
<sequence>MPQARLAYARLHAVTAGTVCRGMHRCSGRTPRRRRSKWFAQRSAVAVADTGLRGPTRRLPVAIAAGEVAVPMCAGEARRTVGADTAMSHCSAGLT</sequence>
<dbReference type="AlphaFoldDB" id="A0A2S7DKV5"/>
<reference evidence="1 2" key="1">
    <citation type="submission" date="2016-08" db="EMBL/GenBank/DDBJ databases">
        <authorList>
            <person name="Seilhamer J.J."/>
        </authorList>
    </citation>
    <scope>NUCLEOTIDE SEQUENCE [LARGE SCALE GENOMIC DNA]</scope>
    <source>
        <strain evidence="1 2">CFBP4644</strain>
    </source>
</reference>